<dbReference type="Proteomes" id="UP000694392">
    <property type="component" value="Unplaced"/>
</dbReference>
<reference evidence="5" key="1">
    <citation type="submission" date="2025-08" db="UniProtKB">
        <authorList>
            <consortium name="Ensembl"/>
        </authorList>
    </citation>
    <scope>IDENTIFICATION</scope>
</reference>
<feature type="domain" description="TXNDC16 N-terminal" evidence="2">
    <location>
        <begin position="19"/>
        <end position="125"/>
    </location>
</feature>
<evidence type="ECO:0000313" key="6">
    <source>
        <dbReference type="Proteomes" id="UP000694392"/>
    </source>
</evidence>
<dbReference type="Pfam" id="PF13848">
    <property type="entry name" value="Thioredoxin_6"/>
    <property type="match status" value="1"/>
</dbReference>
<dbReference type="InterPro" id="IPR036249">
    <property type="entry name" value="Thioredoxin-like_sf"/>
</dbReference>
<evidence type="ECO:0000259" key="2">
    <source>
        <dbReference type="Pfam" id="PF24508"/>
    </source>
</evidence>
<dbReference type="OMA" id="CRRTLMG"/>
<evidence type="ECO:0000259" key="3">
    <source>
        <dbReference type="Pfam" id="PF24509"/>
    </source>
</evidence>
<sequence length="699" mass="77463">VPILGHVFRQSGPNSGVSVLTELGPQEYFESSQPGKASLVYFGQDASPGAHLFLEQLENSAEVLQDYGISVVKVNGTIVYFPMGRWEVVLGCLLTFISFPRGSVLLREFPTDALFDVNAIVANVLFALLFNEVKYITTLAELQKLEDALRGRLNLVFAYVPAVGTPEHRAVMEAAFVYGTMHQFVLTTERMLSRSVGPEDSDALSSRLLFCHCKAAVDPAQPCQRTLMEQPLTTLNIHTYLKLMEAPVVTEVAEDPEKVSTIHLQLGLPLIFILSQKETYEMDKRTAEFVAWQLVGKAGVALLSRYLKEGKLLPTFYTDEIIALVKENLQSKPIPEEEEEEEDKDNNGQGNDVQDDQVVESVYRDRKRELPLELVRVLTEETFNAALTETDHTVVLFYATSISFSLFNLALSVFILRCFSGTGGISLARVNCWDWPNVCTQQNATRVPVIKTYKQGGRALTYAGMLGAEELQRFIVLSSVSCPLELATVEEAEEYLSGRLHPDLSPYRRVSVLGIFDSSMKEAIEAFIEAGTVLNGHVTTGMYYEDDVLPEITVANLPEYFSLEKPFLILFSDGDVNERAKEEMLRLVKGKPRRALVACWLNLKNTPVGRGILKAYFQTPPPLPLLVWADLHSRGQVFAFPSDHAVTETNVLAWLEKLKAGLEIPSGKCPGDDAPRGCRLPVRFGGGAGGSQLFPAVVL</sequence>
<protein>
    <submittedName>
        <fullName evidence="5">Thioredoxin domain containing 16</fullName>
    </submittedName>
</protein>
<feature type="domain" description="TXNDC16 second thioredoxin-like" evidence="3">
    <location>
        <begin position="126"/>
        <end position="247"/>
    </location>
</feature>
<dbReference type="InterPro" id="IPR040090">
    <property type="entry name" value="TXNDC16"/>
</dbReference>
<dbReference type="GO" id="GO:0005788">
    <property type="term" value="C:endoplasmic reticulum lumen"/>
    <property type="evidence" value="ECO:0007669"/>
    <property type="project" value="Ensembl"/>
</dbReference>
<evidence type="ECO:0000259" key="4">
    <source>
        <dbReference type="Pfam" id="PF24510"/>
    </source>
</evidence>
<dbReference type="InterPro" id="IPR057639">
    <property type="entry name" value="TXNDC16_N"/>
</dbReference>
<feature type="region of interest" description="Disordered" evidence="1">
    <location>
        <begin position="332"/>
        <end position="356"/>
    </location>
</feature>
<dbReference type="InterPro" id="IPR057642">
    <property type="entry name" value="TXNDC16_2nd"/>
</dbReference>
<dbReference type="GeneTree" id="ENSGT00390000006080"/>
<evidence type="ECO:0000313" key="5">
    <source>
        <dbReference type="Ensembl" id="ENSSPUP00000008073.1"/>
    </source>
</evidence>
<evidence type="ECO:0000256" key="1">
    <source>
        <dbReference type="SAM" id="MobiDB-lite"/>
    </source>
</evidence>
<name>A0A8D0GPY0_SPHPU</name>
<dbReference type="Ensembl" id="ENSSPUT00000008606.1">
    <property type="protein sequence ID" value="ENSSPUP00000008073.1"/>
    <property type="gene ID" value="ENSSPUG00000006111.1"/>
</dbReference>
<feature type="domain" description="TXNDC16 third thioredoxin-like" evidence="4">
    <location>
        <begin position="249"/>
        <end position="310"/>
    </location>
</feature>
<dbReference type="SUPFAM" id="SSF52833">
    <property type="entry name" value="Thioredoxin-like"/>
    <property type="match status" value="1"/>
</dbReference>
<dbReference type="PANTHER" id="PTHR22699:SF1">
    <property type="entry name" value="THIOREDOXIN DOMAIN-CONTAINING PROTEIN 16"/>
    <property type="match status" value="1"/>
</dbReference>
<reference evidence="5" key="2">
    <citation type="submission" date="2025-09" db="UniProtKB">
        <authorList>
            <consortium name="Ensembl"/>
        </authorList>
    </citation>
    <scope>IDENTIFICATION</scope>
</reference>
<accession>A0A8D0GPY0</accession>
<dbReference type="InterPro" id="IPR057645">
    <property type="entry name" value="TXNDC16_3rd"/>
</dbReference>
<proteinExistence type="predicted"/>
<dbReference type="Gene3D" id="3.40.30.10">
    <property type="entry name" value="Glutaredoxin"/>
    <property type="match status" value="2"/>
</dbReference>
<organism evidence="5 6">
    <name type="scientific">Sphenodon punctatus</name>
    <name type="common">Tuatara</name>
    <name type="synonym">Hatteria punctata</name>
    <dbReference type="NCBI Taxonomy" id="8508"/>
    <lineage>
        <taxon>Eukaryota</taxon>
        <taxon>Metazoa</taxon>
        <taxon>Chordata</taxon>
        <taxon>Craniata</taxon>
        <taxon>Vertebrata</taxon>
        <taxon>Euteleostomi</taxon>
        <taxon>Lepidosauria</taxon>
        <taxon>Sphenodontia</taxon>
        <taxon>Sphenodontidae</taxon>
        <taxon>Sphenodon</taxon>
    </lineage>
</organism>
<dbReference type="PANTHER" id="PTHR22699">
    <property type="entry name" value="THIOREDOXIN DOMAIN-CONTAINING PROTEIN 16"/>
    <property type="match status" value="1"/>
</dbReference>
<keyword evidence="6" id="KW-1185">Reference proteome</keyword>
<dbReference type="CDD" id="cd02961">
    <property type="entry name" value="PDI_a_family"/>
    <property type="match status" value="1"/>
</dbReference>
<dbReference type="Pfam" id="PF24510">
    <property type="entry name" value="TXNDC16_3rd"/>
    <property type="match status" value="1"/>
</dbReference>
<dbReference type="AlphaFoldDB" id="A0A8D0GPY0"/>
<dbReference type="Pfam" id="PF24509">
    <property type="entry name" value="TXNDC16_2nd"/>
    <property type="match status" value="1"/>
</dbReference>
<dbReference type="Pfam" id="PF24508">
    <property type="entry name" value="TXNDC16_N"/>
    <property type="match status" value="1"/>
</dbReference>
<gene>
    <name evidence="5" type="primary">TXNDC16</name>
</gene>